<evidence type="ECO:0000256" key="1">
    <source>
        <dbReference type="SAM" id="Phobius"/>
    </source>
</evidence>
<dbReference type="Proteomes" id="UP000694520">
    <property type="component" value="Chromosome 22"/>
</dbReference>
<organism evidence="2 3">
    <name type="scientific">Bos mutus grunniens</name>
    <name type="common">Wild yak</name>
    <name type="synonym">Bos grunniens</name>
    <dbReference type="NCBI Taxonomy" id="30521"/>
    <lineage>
        <taxon>Eukaryota</taxon>
        <taxon>Metazoa</taxon>
        <taxon>Chordata</taxon>
        <taxon>Craniata</taxon>
        <taxon>Vertebrata</taxon>
        <taxon>Euteleostomi</taxon>
        <taxon>Mammalia</taxon>
        <taxon>Eutheria</taxon>
        <taxon>Laurasiatheria</taxon>
        <taxon>Artiodactyla</taxon>
        <taxon>Ruminantia</taxon>
        <taxon>Pecora</taxon>
        <taxon>Bovidae</taxon>
        <taxon>Bovinae</taxon>
        <taxon>Bos</taxon>
    </lineage>
</organism>
<reference evidence="2" key="1">
    <citation type="submission" date="2019-05" db="EMBL/GenBank/DDBJ databases">
        <authorList>
            <person name="Zhang S."/>
            <person name="Liu J."/>
        </authorList>
    </citation>
    <scope>NUCLEOTIDE SEQUENCE [LARGE SCALE GENOMIC DNA]</scope>
</reference>
<reference evidence="2" key="3">
    <citation type="submission" date="2025-09" db="UniProtKB">
        <authorList>
            <consortium name="Ensembl"/>
        </authorList>
    </citation>
    <scope>IDENTIFICATION</scope>
</reference>
<proteinExistence type="predicted"/>
<keyword evidence="3" id="KW-1185">Reference proteome</keyword>
<name>A0A8B9YGQ5_BOSMU</name>
<evidence type="ECO:0000313" key="2">
    <source>
        <dbReference type="Ensembl" id="ENSBGRP00000036630.1"/>
    </source>
</evidence>
<sequence length="98" mass="11735">VIKWGLENETSVSHKADLLNTQKCGDSWWDLEGRKRRAFYLCFFVLLFFGFIHSLELYTVGIFYFSSTNVQNQKRIHCFEKSGFLDHFYYVMATYDHE</sequence>
<keyword evidence="1" id="KW-0812">Transmembrane</keyword>
<keyword evidence="1" id="KW-1133">Transmembrane helix</keyword>
<dbReference type="AlphaFoldDB" id="A0A8B9YGQ5"/>
<accession>A0A8B9YGQ5</accession>
<feature type="transmembrane region" description="Helical" evidence="1">
    <location>
        <begin position="38"/>
        <end position="65"/>
    </location>
</feature>
<dbReference type="Ensembl" id="ENSBGRT00000042381.1">
    <property type="protein sequence ID" value="ENSBGRP00000036630.1"/>
    <property type="gene ID" value="ENSBGRG00000022956.1"/>
</dbReference>
<reference evidence="2" key="2">
    <citation type="submission" date="2025-08" db="UniProtKB">
        <authorList>
            <consortium name="Ensembl"/>
        </authorList>
    </citation>
    <scope>IDENTIFICATION</scope>
</reference>
<protein>
    <submittedName>
        <fullName evidence="2">Uncharacterized protein</fullName>
    </submittedName>
</protein>
<evidence type="ECO:0000313" key="3">
    <source>
        <dbReference type="Proteomes" id="UP000694520"/>
    </source>
</evidence>
<keyword evidence="1" id="KW-0472">Membrane</keyword>